<protein>
    <recommendedName>
        <fullName evidence="5">Probable aspartoacylase</fullName>
        <ecNumber evidence="5">3.5.1.15</ecNumber>
    </recommendedName>
</protein>
<dbReference type="Gene3D" id="3.40.630.10">
    <property type="entry name" value="Zn peptidases"/>
    <property type="match status" value="1"/>
</dbReference>
<dbReference type="InterPro" id="IPR007036">
    <property type="entry name" value="Aste_AspA_hybrid_dom"/>
</dbReference>
<feature type="binding site" evidence="5 7">
    <location>
        <position position="18"/>
    </location>
    <ligand>
        <name>Zn(2+)</name>
        <dbReference type="ChEBI" id="CHEBI:29105"/>
    </ligand>
</feature>
<evidence type="ECO:0000256" key="5">
    <source>
        <dbReference type="HAMAP-Rule" id="MF_00704"/>
    </source>
</evidence>
<evidence type="ECO:0000313" key="10">
    <source>
        <dbReference type="EMBL" id="PSB47138.1"/>
    </source>
</evidence>
<dbReference type="Proteomes" id="UP000238937">
    <property type="component" value="Unassembled WGS sequence"/>
</dbReference>
<dbReference type="FunFam" id="2.20.25.160:FF:000001">
    <property type="entry name" value="Aspartoacylase"/>
    <property type="match status" value="1"/>
</dbReference>
<dbReference type="InterPro" id="IPR016708">
    <property type="entry name" value="Aspartoacylase"/>
</dbReference>
<gene>
    <name evidence="10" type="ORF">C7B77_24485</name>
</gene>
<dbReference type="RefSeq" id="WP_106311081.1">
    <property type="nucleotide sequence ID" value="NZ_PVWO01000465.1"/>
</dbReference>
<evidence type="ECO:0000256" key="2">
    <source>
        <dbReference type="ARBA" id="ARBA00022723"/>
    </source>
</evidence>
<evidence type="ECO:0000256" key="1">
    <source>
        <dbReference type="ARBA" id="ARBA00006173"/>
    </source>
</evidence>
<sequence>MNLLSGSIRRVAIVGGTHGNELTGIYTIEKLNRFPHLLDGYSFECMTLLANPKAIAANRRYIDRDLNRCFGNADLANPALTNYEDILAKEIAAKLGPKDRPQADVIIDLHTSTSNMGLTILLSSRHPFNLRLAAYLSALHPDVRVCCGIQCNQDAPMLRSLSPLGCTIEVGAIAQGILNADLFEKTQMLVRETLNYIDAENQGKPLSIPASLTVYQTLSSVDYPRNSSGQIEAMIHPQLQFQDYQPLQPGDPMFWTFTGESIPYRGESTVFPIFINEAAYYEKGIAMTLTDRIVLPTERA</sequence>
<dbReference type="GO" id="GO:0016788">
    <property type="term" value="F:hydrolase activity, acting on ester bonds"/>
    <property type="evidence" value="ECO:0007669"/>
    <property type="project" value="InterPro"/>
</dbReference>
<dbReference type="InterPro" id="IPR055438">
    <property type="entry name" value="AstE_AspA_cat"/>
</dbReference>
<feature type="domain" description="Succinylglutamate desuccinylase/Aspartoacylase catalytic" evidence="9">
    <location>
        <begin position="8"/>
        <end position="197"/>
    </location>
</feature>
<dbReference type="GO" id="GO:0008270">
    <property type="term" value="F:zinc ion binding"/>
    <property type="evidence" value="ECO:0007669"/>
    <property type="project" value="UniProtKB-UniRule"/>
</dbReference>
<dbReference type="PANTHER" id="PTHR15162:SF7">
    <property type="entry name" value="SUCCINYLGLUTAMATE DESUCCINYLASE"/>
    <property type="match status" value="1"/>
</dbReference>
<feature type="domain" description="AstE/AspA barrel-sandwich hybrid" evidence="8">
    <location>
        <begin position="211"/>
        <end position="291"/>
    </location>
</feature>
<organism evidence="10 11">
    <name type="scientific">Chamaesiphon polymorphus CCALA 037</name>
    <dbReference type="NCBI Taxonomy" id="2107692"/>
    <lineage>
        <taxon>Bacteria</taxon>
        <taxon>Bacillati</taxon>
        <taxon>Cyanobacteriota</taxon>
        <taxon>Cyanophyceae</taxon>
        <taxon>Gomontiellales</taxon>
        <taxon>Chamaesiphonaceae</taxon>
        <taxon>Chamaesiphon</taxon>
    </lineage>
</organism>
<dbReference type="OrthoDB" id="531770at2"/>
<keyword evidence="4 5" id="KW-0862">Zinc</keyword>
<feature type="binding site" evidence="5 7">
    <location>
        <position position="110"/>
    </location>
    <ligand>
        <name>Zn(2+)</name>
        <dbReference type="ChEBI" id="CHEBI:29105"/>
    </ligand>
</feature>
<proteinExistence type="inferred from homology"/>
<feature type="binding site" evidence="5">
    <location>
        <position position="280"/>
    </location>
    <ligand>
        <name>substrate</name>
    </ligand>
</feature>
<evidence type="ECO:0000256" key="6">
    <source>
        <dbReference type="PIRSR" id="PIRSR018001-1"/>
    </source>
</evidence>
<dbReference type="Gene3D" id="2.20.25.160">
    <property type="match status" value="1"/>
</dbReference>
<feature type="binding site" evidence="5">
    <location>
        <position position="169"/>
    </location>
    <ligand>
        <name>substrate</name>
    </ligand>
</feature>
<dbReference type="GO" id="GO:0019807">
    <property type="term" value="F:aspartoacylase activity"/>
    <property type="evidence" value="ECO:0007669"/>
    <property type="project" value="UniProtKB-UniRule"/>
</dbReference>
<accession>A0A2T1FQ77</accession>
<comment type="caution">
    <text evidence="10">The sequence shown here is derived from an EMBL/GenBank/DDBJ whole genome shotgun (WGS) entry which is preliminary data.</text>
</comment>
<name>A0A2T1FQ77_9CYAN</name>
<evidence type="ECO:0000256" key="3">
    <source>
        <dbReference type="ARBA" id="ARBA00022801"/>
    </source>
</evidence>
<comment type="similarity">
    <text evidence="1 5">Belongs to the AspA/AstE family. Aspartoacylase subfamily.</text>
</comment>
<reference evidence="10 11" key="1">
    <citation type="submission" date="2018-03" db="EMBL/GenBank/DDBJ databases">
        <title>The ancient ancestry and fast evolution of plastids.</title>
        <authorList>
            <person name="Moore K.R."/>
            <person name="Magnabosco C."/>
            <person name="Momper L."/>
            <person name="Gold D.A."/>
            <person name="Bosak T."/>
            <person name="Fournier G.P."/>
        </authorList>
    </citation>
    <scope>NUCLEOTIDE SEQUENCE [LARGE SCALE GENOMIC DNA]</scope>
    <source>
        <strain evidence="10 11">CCALA 037</strain>
    </source>
</reference>
<keyword evidence="2 5" id="KW-0479">Metal-binding</keyword>
<feature type="active site" description="Proton donor/acceptor" evidence="6">
    <location>
        <position position="169"/>
    </location>
</feature>
<feature type="binding site" evidence="5">
    <location>
        <position position="60"/>
    </location>
    <ligand>
        <name>substrate</name>
    </ligand>
</feature>
<dbReference type="GO" id="GO:0005829">
    <property type="term" value="C:cytosol"/>
    <property type="evidence" value="ECO:0007669"/>
    <property type="project" value="TreeGrafter"/>
</dbReference>
<dbReference type="InterPro" id="IPR050178">
    <property type="entry name" value="AspA/AstE_fam"/>
</dbReference>
<keyword evidence="3 5" id="KW-0378">Hydrolase</keyword>
<evidence type="ECO:0000259" key="8">
    <source>
        <dbReference type="Pfam" id="PF04952"/>
    </source>
</evidence>
<evidence type="ECO:0000259" key="9">
    <source>
        <dbReference type="Pfam" id="PF24827"/>
    </source>
</evidence>
<dbReference type="Pfam" id="PF04952">
    <property type="entry name" value="AstE_AspA_hybrid"/>
    <property type="match status" value="1"/>
</dbReference>
<dbReference type="SUPFAM" id="SSF53187">
    <property type="entry name" value="Zn-dependent exopeptidases"/>
    <property type="match status" value="1"/>
</dbReference>
<dbReference type="EMBL" id="PVWO01000465">
    <property type="protein sequence ID" value="PSB47138.1"/>
    <property type="molecule type" value="Genomic_DNA"/>
</dbReference>
<dbReference type="HAMAP" id="MF_00704">
    <property type="entry name" value="Aspartoacylase"/>
    <property type="match status" value="1"/>
</dbReference>
<evidence type="ECO:0000256" key="4">
    <source>
        <dbReference type="ARBA" id="ARBA00022833"/>
    </source>
</evidence>
<dbReference type="Pfam" id="PF24827">
    <property type="entry name" value="AstE_AspA_cat"/>
    <property type="match status" value="1"/>
</dbReference>
<evidence type="ECO:0000313" key="11">
    <source>
        <dbReference type="Proteomes" id="UP000238937"/>
    </source>
</evidence>
<dbReference type="PANTHER" id="PTHR15162">
    <property type="entry name" value="ASPARTOACYLASE"/>
    <property type="match status" value="1"/>
</dbReference>
<keyword evidence="11" id="KW-1185">Reference proteome</keyword>
<comment type="cofactor">
    <cofactor evidence="5 7">
        <name>Zn(2+)</name>
        <dbReference type="ChEBI" id="CHEBI:29105"/>
    </cofactor>
    <text evidence="5 7">Binds 1 zinc ion per subunit.</text>
</comment>
<dbReference type="EC" id="3.5.1.15" evidence="5"/>
<feature type="binding site" evidence="5 7">
    <location>
        <position position="21"/>
    </location>
    <ligand>
        <name>Zn(2+)</name>
        <dbReference type="ChEBI" id="CHEBI:29105"/>
    </ligand>
</feature>
<evidence type="ECO:0000256" key="7">
    <source>
        <dbReference type="PIRSR" id="PIRSR018001-3"/>
    </source>
</evidence>
<dbReference type="AlphaFoldDB" id="A0A2T1FQ77"/>
<dbReference type="NCBIfam" id="NF002601">
    <property type="entry name" value="PRK02259.1"/>
    <property type="match status" value="1"/>
</dbReference>
<dbReference type="CDD" id="cd06909">
    <property type="entry name" value="M14_ASPA"/>
    <property type="match status" value="1"/>
</dbReference>
<comment type="catalytic activity">
    <reaction evidence="5">
        <text>an N-acyl-L-aspartate + H2O = a carboxylate + L-aspartate</text>
        <dbReference type="Rhea" id="RHEA:10872"/>
        <dbReference type="ChEBI" id="CHEBI:15377"/>
        <dbReference type="ChEBI" id="CHEBI:29067"/>
        <dbReference type="ChEBI" id="CHEBI:29991"/>
        <dbReference type="ChEBI" id="CHEBI:58497"/>
        <dbReference type="EC" id="3.5.1.15"/>
    </reaction>
</comment>
<feature type="binding site" evidence="5">
    <location>
        <begin position="67"/>
        <end position="68"/>
    </location>
    <ligand>
        <name>substrate</name>
    </ligand>
</feature>
<dbReference type="PIRSF" id="PIRSF018001">
    <property type="entry name" value="Aspartoacylase"/>
    <property type="match status" value="1"/>
</dbReference>